<protein>
    <recommendedName>
        <fullName evidence="6">Cyclin-dependent kinase inhibitor domain-containing protein</fullName>
    </recommendedName>
</protein>
<dbReference type="Pfam" id="PF02234">
    <property type="entry name" value="CDI"/>
    <property type="match status" value="1"/>
</dbReference>
<evidence type="ECO:0000256" key="1">
    <source>
        <dbReference type="ARBA" id="ARBA00004642"/>
    </source>
</evidence>
<evidence type="ECO:0000313" key="8">
    <source>
        <dbReference type="Proteomes" id="UP001346149"/>
    </source>
</evidence>
<dbReference type="EMBL" id="JAXQNO010000002">
    <property type="protein sequence ID" value="KAK4802013.1"/>
    <property type="molecule type" value="Genomic_DNA"/>
</dbReference>
<evidence type="ECO:0000256" key="3">
    <source>
        <dbReference type="ARBA" id="ARBA00023013"/>
    </source>
</evidence>
<comment type="subcellular location">
    <subcellularLocation>
        <location evidence="1">Nucleus</location>
        <location evidence="1">Nucleoplasm</location>
    </subcellularLocation>
</comment>
<evidence type="ECO:0000256" key="4">
    <source>
        <dbReference type="ARBA" id="ARBA00023306"/>
    </source>
</evidence>
<reference evidence="7 8" key="1">
    <citation type="journal article" date="2023" name="Hortic Res">
        <title>Pangenome of water caltrop reveals structural variations and asymmetric subgenome divergence after allopolyploidization.</title>
        <authorList>
            <person name="Zhang X."/>
            <person name="Chen Y."/>
            <person name="Wang L."/>
            <person name="Yuan Y."/>
            <person name="Fang M."/>
            <person name="Shi L."/>
            <person name="Lu R."/>
            <person name="Comes H.P."/>
            <person name="Ma Y."/>
            <person name="Chen Y."/>
            <person name="Huang G."/>
            <person name="Zhou Y."/>
            <person name="Zheng Z."/>
            <person name="Qiu Y."/>
        </authorList>
    </citation>
    <scope>NUCLEOTIDE SEQUENCE [LARGE SCALE GENOMIC DNA]</scope>
    <source>
        <strain evidence="7">F231</strain>
    </source>
</reference>
<sequence>MDDSSSTRECKRSSAAEASLYSSSAASSRRKKVCFPVVKEAEVAVLYDVHAEVKAKVDVQSPVPPFFGLAEILTANFGSDSPALSLVLSSFDSGDVVEERLLIGDHQDNILETETSTCINGNFSGESTLSRELCDDCDKNLEKMEQQQKQQILTNKRRTQDPAAGRNRTTMMPPQAEIEEFFSEAEKYEQKRFTEKYNYDVVKDMPLQGRYQWVSLKP</sequence>
<organism evidence="7 8">
    <name type="scientific">Trapa natans</name>
    <name type="common">Water chestnut</name>
    <dbReference type="NCBI Taxonomy" id="22666"/>
    <lineage>
        <taxon>Eukaryota</taxon>
        <taxon>Viridiplantae</taxon>
        <taxon>Streptophyta</taxon>
        <taxon>Embryophyta</taxon>
        <taxon>Tracheophyta</taxon>
        <taxon>Spermatophyta</taxon>
        <taxon>Magnoliopsida</taxon>
        <taxon>eudicotyledons</taxon>
        <taxon>Gunneridae</taxon>
        <taxon>Pentapetalae</taxon>
        <taxon>rosids</taxon>
        <taxon>malvids</taxon>
        <taxon>Myrtales</taxon>
        <taxon>Lythraceae</taxon>
        <taxon>Trapa</taxon>
    </lineage>
</organism>
<feature type="region of interest" description="Disordered" evidence="5">
    <location>
        <begin position="148"/>
        <end position="169"/>
    </location>
</feature>
<dbReference type="GO" id="GO:0004861">
    <property type="term" value="F:cyclin-dependent protein serine/threonine kinase inhibitor activity"/>
    <property type="evidence" value="ECO:0007669"/>
    <property type="project" value="InterPro"/>
</dbReference>
<evidence type="ECO:0000313" key="7">
    <source>
        <dbReference type="EMBL" id="KAK4802013.1"/>
    </source>
</evidence>
<comment type="caution">
    <text evidence="7">The sequence shown here is derived from an EMBL/GenBank/DDBJ whole genome shotgun (WGS) entry which is preliminary data.</text>
</comment>
<dbReference type="InterPro" id="IPR003175">
    <property type="entry name" value="CDI_dom"/>
</dbReference>
<dbReference type="PANTHER" id="PTHR46776">
    <property type="entry name" value="CYCLIN-DEPENDENT KINASE INHIBITOR 4-RELATED"/>
    <property type="match status" value="1"/>
</dbReference>
<evidence type="ECO:0000259" key="6">
    <source>
        <dbReference type="Pfam" id="PF02234"/>
    </source>
</evidence>
<gene>
    <name evidence="7" type="ORF">SAY86_000216</name>
</gene>
<dbReference type="InterPro" id="IPR044898">
    <property type="entry name" value="CDI_dom_sf"/>
</dbReference>
<feature type="domain" description="Cyclin-dependent kinase inhibitor" evidence="6">
    <location>
        <begin position="173"/>
        <end position="216"/>
    </location>
</feature>
<dbReference type="GO" id="GO:0051726">
    <property type="term" value="P:regulation of cell cycle"/>
    <property type="evidence" value="ECO:0007669"/>
    <property type="project" value="InterPro"/>
</dbReference>
<proteinExistence type="inferred from homology"/>
<dbReference type="Gene3D" id="4.10.365.10">
    <property type="entry name" value="p27"/>
    <property type="match status" value="1"/>
</dbReference>
<keyword evidence="3" id="KW-0649">Protein kinase inhibitor</keyword>
<dbReference type="AlphaFoldDB" id="A0AAN7N114"/>
<dbReference type="InterPro" id="IPR044275">
    <property type="entry name" value="KRP"/>
</dbReference>
<dbReference type="GO" id="GO:0005654">
    <property type="term" value="C:nucleoplasm"/>
    <property type="evidence" value="ECO:0007669"/>
    <property type="project" value="UniProtKB-SubCell"/>
</dbReference>
<comment type="similarity">
    <text evidence="2">Belongs to the CDI family. ICK/KRP subfamily.</text>
</comment>
<keyword evidence="4" id="KW-0131">Cell cycle</keyword>
<evidence type="ECO:0000256" key="5">
    <source>
        <dbReference type="SAM" id="MobiDB-lite"/>
    </source>
</evidence>
<name>A0AAN7N114_TRANT</name>
<accession>A0AAN7N114</accession>
<dbReference type="Proteomes" id="UP001346149">
    <property type="component" value="Unassembled WGS sequence"/>
</dbReference>
<evidence type="ECO:0000256" key="2">
    <source>
        <dbReference type="ARBA" id="ARBA00010274"/>
    </source>
</evidence>
<keyword evidence="8" id="KW-1185">Reference proteome</keyword>